<gene>
    <name evidence="2" type="ORF">HKT18_10615</name>
</gene>
<dbReference type="PANTHER" id="PTHR13627">
    <property type="entry name" value="FUKUTIN RELATED PROTEIN"/>
    <property type="match status" value="1"/>
</dbReference>
<dbReference type="InterPro" id="IPR007074">
    <property type="entry name" value="LicD/FKTN/FKRP_NTP_transf"/>
</dbReference>
<feature type="domain" description="LicD/FKTN/FKRP nucleotidyltransferase" evidence="1">
    <location>
        <begin position="30"/>
        <end position="97"/>
    </location>
</feature>
<dbReference type="EMBL" id="JABEVX010000006">
    <property type="protein sequence ID" value="NNT72667.1"/>
    <property type="molecule type" value="Genomic_DNA"/>
</dbReference>
<reference evidence="2 3" key="1">
    <citation type="submission" date="2020-05" db="EMBL/GenBank/DDBJ databases">
        <title>Draft genome of Flavobacterium sp. IMCC34852.</title>
        <authorList>
            <person name="Song J."/>
            <person name="Cho J.-C."/>
        </authorList>
    </citation>
    <scope>NUCLEOTIDE SEQUENCE [LARGE SCALE GENOMIC DNA]</scope>
    <source>
        <strain evidence="2 3">IMCC34852</strain>
    </source>
</reference>
<protein>
    <recommendedName>
        <fullName evidence="1">LicD/FKTN/FKRP nucleotidyltransferase domain-containing protein</fullName>
    </recommendedName>
</protein>
<evidence type="ECO:0000313" key="3">
    <source>
        <dbReference type="Proteomes" id="UP000536509"/>
    </source>
</evidence>
<dbReference type="Pfam" id="PF04991">
    <property type="entry name" value="LicD"/>
    <property type="match status" value="1"/>
</dbReference>
<dbReference type="GO" id="GO:0009100">
    <property type="term" value="P:glycoprotein metabolic process"/>
    <property type="evidence" value="ECO:0007669"/>
    <property type="project" value="UniProtKB-ARBA"/>
</dbReference>
<dbReference type="InterPro" id="IPR052613">
    <property type="entry name" value="LicD_transferase"/>
</dbReference>
<dbReference type="Proteomes" id="UP000536509">
    <property type="component" value="Unassembled WGS sequence"/>
</dbReference>
<dbReference type="PANTHER" id="PTHR13627:SF31">
    <property type="entry name" value="RIBITOL 5-PHOSPHATE TRANSFERASE FKRP"/>
    <property type="match status" value="1"/>
</dbReference>
<proteinExistence type="predicted"/>
<evidence type="ECO:0000313" key="2">
    <source>
        <dbReference type="EMBL" id="NNT72667.1"/>
    </source>
</evidence>
<dbReference type="AlphaFoldDB" id="A0A7Y3RB42"/>
<evidence type="ECO:0000259" key="1">
    <source>
        <dbReference type="Pfam" id="PF04991"/>
    </source>
</evidence>
<keyword evidence="3" id="KW-1185">Reference proteome</keyword>
<comment type="caution">
    <text evidence="2">The sequence shown here is derived from an EMBL/GenBank/DDBJ whole genome shotgun (WGS) entry which is preliminary data.</text>
</comment>
<dbReference type="RefSeq" id="WP_171222832.1">
    <property type="nucleotide sequence ID" value="NZ_CP121446.1"/>
</dbReference>
<accession>A0A7Y3RB42</accession>
<organism evidence="2 3">
    <name type="scientific">Flavobacterium rivulicola</name>
    <dbReference type="NCBI Taxonomy" id="2732161"/>
    <lineage>
        <taxon>Bacteria</taxon>
        <taxon>Pseudomonadati</taxon>
        <taxon>Bacteroidota</taxon>
        <taxon>Flavobacteriia</taxon>
        <taxon>Flavobacteriales</taxon>
        <taxon>Flavobacteriaceae</taxon>
        <taxon>Flavobacterium</taxon>
    </lineage>
</organism>
<name>A0A7Y3RB42_9FLAO</name>
<sequence length="196" mass="23315">MGYAIKLTGRNKKNAESLLHEVTLLLEKFKVNYALEGGTLLGIYRENRLLPWDSDVDISILSEELLKMDEVYKELHKSNYRIRIRTFEANDSPFQKGMTRLIKIRKKYFFGLLKGNVCLEIFIKFTDKEHVYWKVADKTMMAPKKFYENYTQIEFLNKHYTIPLLTEEYLTHKYGDWKKPNKNWNASTDELSILKN</sequence>